<dbReference type="Gene3D" id="2.60.40.10">
    <property type="entry name" value="Immunoglobulins"/>
    <property type="match status" value="3"/>
</dbReference>
<dbReference type="PROSITE" id="PS50835">
    <property type="entry name" value="IG_LIKE"/>
    <property type="match status" value="2"/>
</dbReference>
<feature type="signal peptide" evidence="17">
    <location>
        <begin position="1"/>
        <end position="21"/>
    </location>
</feature>
<dbReference type="InterPro" id="IPR000157">
    <property type="entry name" value="TIR_dom"/>
</dbReference>
<dbReference type="FunFam" id="2.60.40.10:FF:000188">
    <property type="entry name" value="Interleukin-1 receptor accessory protein-like 1"/>
    <property type="match status" value="1"/>
</dbReference>
<accession>A0A9F5JBT9</accession>
<dbReference type="PROSITE" id="PS50104">
    <property type="entry name" value="TIR"/>
    <property type="match status" value="1"/>
</dbReference>
<evidence type="ECO:0000256" key="5">
    <source>
        <dbReference type="ARBA" id="ARBA00022737"/>
    </source>
</evidence>
<feature type="domain" description="Ig-like" evidence="19">
    <location>
        <begin position="142"/>
        <end position="195"/>
    </location>
</feature>
<dbReference type="SUPFAM" id="SSF48726">
    <property type="entry name" value="Immunoglobulin"/>
    <property type="match status" value="2"/>
</dbReference>
<evidence type="ECO:0000256" key="9">
    <source>
        <dbReference type="ARBA" id="ARBA00023136"/>
    </source>
</evidence>
<dbReference type="PANTHER" id="PTHR11890:SF26">
    <property type="entry name" value="INTERLEUKIN-1 RECEPTOR TYPE 1"/>
    <property type="match status" value="1"/>
</dbReference>
<keyword evidence="12" id="KW-0325">Glycoprotein</keyword>
<dbReference type="PRINTS" id="PR01537">
    <property type="entry name" value="INTRLKN1R1F"/>
</dbReference>
<evidence type="ECO:0000256" key="13">
    <source>
        <dbReference type="ARBA" id="ARBA00023198"/>
    </source>
</evidence>
<evidence type="ECO:0000256" key="15">
    <source>
        <dbReference type="SAM" id="MobiDB-lite"/>
    </source>
</evidence>
<dbReference type="InterPro" id="IPR004076">
    <property type="entry name" value="IL-1_rcpt_I-typ"/>
</dbReference>
<evidence type="ECO:0000259" key="18">
    <source>
        <dbReference type="PROSITE" id="PS50104"/>
    </source>
</evidence>
<evidence type="ECO:0000256" key="3">
    <source>
        <dbReference type="ARBA" id="ARBA00022692"/>
    </source>
</evidence>
<feature type="region of interest" description="Disordered" evidence="15">
    <location>
        <begin position="524"/>
        <end position="545"/>
    </location>
</feature>
<dbReference type="PRINTS" id="PR01536">
    <property type="entry name" value="INTRLKN1R12F"/>
</dbReference>
<sequence length="545" mass="62581">MKSALAVYCILIFSFFCVLKSEKCVVQGYLGKLRPFEENNPLKLECPLNHERANSTLNWYMNGNKIPLTAQPFSRIFQQENMLWFVPAIAQDSGLYECIIRNSTRCYKHSVQIAVLNNSASHCFNEEYYIKEMVSLTPPSKIVCHQVNDFGQDVDYSSIRWYKECEPIQGERFEFAGKDLIIKDVKKDDGGKYVCKGMYTFEGNKYNFSSNIWVRLGKVVRKRTEILYPRNNTVEADLGSNFFTDCNVSSYKDALFPISWKVNNTLVTSLFKDRIQEGIQRSITKDGAEIFIVSLNITELKNEDYDQPFICHAGEVAAYIKIERPTKNLTALVVLILLLIIPVLICILFKIEIVLWYRKSCRPFLHKKVSDGKIYDAYVLYPKISTQVDFVLKVFPDVLEKQCGYSLFIPGRDDLPGKALVSVVDETIKQSRRLIMILGPELSGSEEAPEQHIAVYHALIPDGMKTILIEMNKIKDYSHMPESIRYIRQKQGAIRWKGDITNKHSSSANSSFWKKVRYRMPPEHQVSQGLPLKPVPCSTSQKIET</sequence>
<dbReference type="InterPro" id="IPR004074">
    <property type="entry name" value="IL-1_rcpt_I/II-typ"/>
</dbReference>
<proteinExistence type="inferred from homology"/>
<dbReference type="InterPro" id="IPR015621">
    <property type="entry name" value="IL-1_rcpt_fam"/>
</dbReference>
<evidence type="ECO:0000313" key="21">
    <source>
        <dbReference type="RefSeq" id="XP_025029671.1"/>
    </source>
</evidence>
<dbReference type="RefSeq" id="XP_025029671.1">
    <property type="nucleotide sequence ID" value="XM_025173903.1"/>
</dbReference>
<dbReference type="PANTHER" id="PTHR11890">
    <property type="entry name" value="INTERLEUKIN-1 RECEPTOR FAMILY MEMBER"/>
    <property type="match status" value="1"/>
</dbReference>
<dbReference type="GeneID" id="103059853"/>
<dbReference type="FunFam" id="3.40.50.10140:FF:000002">
    <property type="entry name" value="Interleukin 1 receptor accessory protein"/>
    <property type="match status" value="1"/>
</dbReference>
<evidence type="ECO:0000313" key="20">
    <source>
        <dbReference type="Proteomes" id="UP000695026"/>
    </source>
</evidence>
<dbReference type="InterPro" id="IPR036179">
    <property type="entry name" value="Ig-like_dom_sf"/>
</dbReference>
<evidence type="ECO:0000259" key="19">
    <source>
        <dbReference type="PROSITE" id="PS50835"/>
    </source>
</evidence>
<protein>
    <submittedName>
        <fullName evidence="21">Interleukin-1 receptor-like 2</fullName>
    </submittedName>
</protein>
<feature type="chain" id="PRO_5039926018" evidence="17">
    <location>
        <begin position="22"/>
        <end position="545"/>
    </location>
</feature>
<keyword evidence="14" id="KW-0393">Immunoglobulin domain</keyword>
<dbReference type="SMART" id="SM00409">
    <property type="entry name" value="IG"/>
    <property type="match status" value="3"/>
</dbReference>
<reference evidence="21" key="1">
    <citation type="submission" date="2025-08" db="UniProtKB">
        <authorList>
            <consortium name="RefSeq"/>
        </authorList>
    </citation>
    <scope>IDENTIFICATION</scope>
    <source>
        <tissue evidence="21">Liver</tissue>
    </source>
</reference>
<keyword evidence="5" id="KW-0677">Repeat</keyword>
<evidence type="ECO:0000256" key="7">
    <source>
        <dbReference type="ARBA" id="ARBA00022989"/>
    </source>
</evidence>
<keyword evidence="20" id="KW-1185">Reference proteome</keyword>
<dbReference type="OrthoDB" id="6132459at2759"/>
<evidence type="ECO:0000256" key="12">
    <source>
        <dbReference type="ARBA" id="ARBA00023180"/>
    </source>
</evidence>
<dbReference type="OMA" id="CHLNFPQ"/>
<dbReference type="GO" id="GO:0050727">
    <property type="term" value="P:regulation of inflammatory response"/>
    <property type="evidence" value="ECO:0007669"/>
    <property type="project" value="TreeGrafter"/>
</dbReference>
<keyword evidence="8" id="KW-0520">NAD</keyword>
<evidence type="ECO:0000256" key="4">
    <source>
        <dbReference type="ARBA" id="ARBA00022729"/>
    </source>
</evidence>
<keyword evidence="6" id="KW-0378">Hydrolase</keyword>
<feature type="domain" description="Ig-like" evidence="19">
    <location>
        <begin position="38"/>
        <end position="114"/>
    </location>
</feature>
<name>A0A9F5JBT9_PYTBI</name>
<dbReference type="SUPFAM" id="SSF52200">
    <property type="entry name" value="Toll/Interleukin receptor TIR domain"/>
    <property type="match status" value="1"/>
</dbReference>
<dbReference type="Proteomes" id="UP000695026">
    <property type="component" value="Unplaced"/>
</dbReference>
<dbReference type="InterPro" id="IPR003599">
    <property type="entry name" value="Ig_sub"/>
</dbReference>
<comment type="similarity">
    <text evidence="2">Belongs to the interleukin-1 receptor family.</text>
</comment>
<dbReference type="GO" id="GO:0006954">
    <property type="term" value="P:inflammatory response"/>
    <property type="evidence" value="ECO:0007669"/>
    <property type="project" value="UniProtKB-KW"/>
</dbReference>
<keyword evidence="3 16" id="KW-0812">Transmembrane</keyword>
<dbReference type="GO" id="GO:0016020">
    <property type="term" value="C:membrane"/>
    <property type="evidence" value="ECO:0007669"/>
    <property type="project" value="UniProtKB-SubCell"/>
</dbReference>
<evidence type="ECO:0000256" key="17">
    <source>
        <dbReference type="SAM" id="SignalP"/>
    </source>
</evidence>
<evidence type="ECO:0000256" key="1">
    <source>
        <dbReference type="ARBA" id="ARBA00004479"/>
    </source>
</evidence>
<dbReference type="PRINTS" id="PR01538">
    <property type="entry name" value="INTRLEUKN1R1"/>
</dbReference>
<dbReference type="AlphaFoldDB" id="A0A9F5JBT9"/>
<dbReference type="Gene3D" id="3.40.50.10140">
    <property type="entry name" value="Toll/interleukin-1 receptor homology (TIR) domain"/>
    <property type="match status" value="1"/>
</dbReference>
<evidence type="ECO:0000256" key="16">
    <source>
        <dbReference type="SAM" id="Phobius"/>
    </source>
</evidence>
<dbReference type="InterPro" id="IPR013783">
    <property type="entry name" value="Ig-like_fold"/>
</dbReference>
<evidence type="ECO:0000256" key="6">
    <source>
        <dbReference type="ARBA" id="ARBA00022801"/>
    </source>
</evidence>
<organism evidence="20 21">
    <name type="scientific">Python bivittatus</name>
    <name type="common">Burmese python</name>
    <name type="synonym">Python molurus bivittatus</name>
    <dbReference type="NCBI Taxonomy" id="176946"/>
    <lineage>
        <taxon>Eukaryota</taxon>
        <taxon>Metazoa</taxon>
        <taxon>Chordata</taxon>
        <taxon>Craniata</taxon>
        <taxon>Vertebrata</taxon>
        <taxon>Euteleostomi</taxon>
        <taxon>Lepidosauria</taxon>
        <taxon>Squamata</taxon>
        <taxon>Bifurcata</taxon>
        <taxon>Unidentata</taxon>
        <taxon>Episquamata</taxon>
        <taxon>Toxicofera</taxon>
        <taxon>Serpentes</taxon>
        <taxon>Henophidia</taxon>
        <taxon>Pythonidae</taxon>
        <taxon>Python</taxon>
    </lineage>
</organism>
<dbReference type="GO" id="GO:0016787">
    <property type="term" value="F:hydrolase activity"/>
    <property type="evidence" value="ECO:0007669"/>
    <property type="project" value="UniProtKB-KW"/>
</dbReference>
<evidence type="ECO:0000256" key="2">
    <source>
        <dbReference type="ARBA" id="ARBA00009752"/>
    </source>
</evidence>
<keyword evidence="13" id="KW-0395">Inflammatory response</keyword>
<comment type="subcellular location">
    <subcellularLocation>
        <location evidence="1">Membrane</location>
        <topology evidence="1">Single-pass type I membrane protein</topology>
    </subcellularLocation>
</comment>
<dbReference type="Pfam" id="PF01582">
    <property type="entry name" value="TIR"/>
    <property type="match status" value="1"/>
</dbReference>
<dbReference type="KEGG" id="pbi:103059853"/>
<evidence type="ECO:0000256" key="10">
    <source>
        <dbReference type="ARBA" id="ARBA00023157"/>
    </source>
</evidence>
<evidence type="ECO:0000256" key="14">
    <source>
        <dbReference type="ARBA" id="ARBA00023319"/>
    </source>
</evidence>
<dbReference type="SMART" id="SM00255">
    <property type="entry name" value="TIR"/>
    <property type="match status" value="1"/>
</dbReference>
<keyword evidence="11" id="KW-0675">Receptor</keyword>
<keyword evidence="9 16" id="KW-0472">Membrane</keyword>
<feature type="domain" description="TIR" evidence="18">
    <location>
        <begin position="373"/>
        <end position="520"/>
    </location>
</feature>
<dbReference type="InterPro" id="IPR007110">
    <property type="entry name" value="Ig-like_dom"/>
</dbReference>
<evidence type="ECO:0000256" key="11">
    <source>
        <dbReference type="ARBA" id="ARBA00023170"/>
    </source>
</evidence>
<feature type="transmembrane region" description="Helical" evidence="16">
    <location>
        <begin position="329"/>
        <end position="357"/>
    </location>
</feature>
<gene>
    <name evidence="21" type="primary">LOC103059853</name>
</gene>
<dbReference type="GO" id="GO:0004909">
    <property type="term" value="F:interleukin-1, type I, activating receptor activity"/>
    <property type="evidence" value="ECO:0007669"/>
    <property type="project" value="InterPro"/>
</dbReference>
<keyword evidence="4 17" id="KW-0732">Signal</keyword>
<keyword evidence="7 16" id="KW-1133">Transmembrane helix</keyword>
<keyword evidence="10" id="KW-1015">Disulfide bond</keyword>
<evidence type="ECO:0000256" key="8">
    <source>
        <dbReference type="ARBA" id="ARBA00023027"/>
    </source>
</evidence>
<dbReference type="InterPro" id="IPR035897">
    <property type="entry name" value="Toll_tir_struct_dom_sf"/>
</dbReference>